<dbReference type="Proteomes" id="UP001159363">
    <property type="component" value="Chromosome 2"/>
</dbReference>
<dbReference type="PANTHER" id="PTHR47326:SF1">
    <property type="entry name" value="HTH PSQ-TYPE DOMAIN-CONTAINING PROTEIN"/>
    <property type="match status" value="1"/>
</dbReference>
<evidence type="ECO:0000313" key="1">
    <source>
        <dbReference type="EMBL" id="KAJ8894522.1"/>
    </source>
</evidence>
<dbReference type="InterPro" id="IPR036397">
    <property type="entry name" value="RNaseH_sf"/>
</dbReference>
<evidence type="ECO:0008006" key="3">
    <source>
        <dbReference type="Google" id="ProtNLM"/>
    </source>
</evidence>
<dbReference type="EMBL" id="JARBHB010000002">
    <property type="protein sequence ID" value="KAJ8894522.1"/>
    <property type="molecule type" value="Genomic_DNA"/>
</dbReference>
<sequence>MLQHIDEDNFLKRVVFSDEATFHISDVLNRHNVRIWGSEHLHESHEIVRKVNVWCGVMCDRIIGPFFFTERTTTSSSVYLGMLTEFVIPQLKGMQNCHISTRWSTLTLGFVCA</sequence>
<protein>
    <recommendedName>
        <fullName evidence="3">Transposase</fullName>
    </recommendedName>
</protein>
<dbReference type="Gene3D" id="3.30.420.10">
    <property type="entry name" value="Ribonuclease H-like superfamily/Ribonuclease H"/>
    <property type="match status" value="1"/>
</dbReference>
<accession>A0ABQ9ICX2</accession>
<proteinExistence type="predicted"/>
<evidence type="ECO:0000313" key="2">
    <source>
        <dbReference type="Proteomes" id="UP001159363"/>
    </source>
</evidence>
<comment type="caution">
    <text evidence="1">The sequence shown here is derived from an EMBL/GenBank/DDBJ whole genome shotgun (WGS) entry which is preliminary data.</text>
</comment>
<organism evidence="1 2">
    <name type="scientific">Dryococelus australis</name>
    <dbReference type="NCBI Taxonomy" id="614101"/>
    <lineage>
        <taxon>Eukaryota</taxon>
        <taxon>Metazoa</taxon>
        <taxon>Ecdysozoa</taxon>
        <taxon>Arthropoda</taxon>
        <taxon>Hexapoda</taxon>
        <taxon>Insecta</taxon>
        <taxon>Pterygota</taxon>
        <taxon>Neoptera</taxon>
        <taxon>Polyneoptera</taxon>
        <taxon>Phasmatodea</taxon>
        <taxon>Verophasmatodea</taxon>
        <taxon>Anareolatae</taxon>
        <taxon>Phasmatidae</taxon>
        <taxon>Eurycanthinae</taxon>
        <taxon>Dryococelus</taxon>
    </lineage>
</organism>
<dbReference type="PANTHER" id="PTHR47326">
    <property type="entry name" value="TRANSPOSABLE ELEMENT TC3 TRANSPOSASE-LIKE PROTEIN"/>
    <property type="match status" value="1"/>
</dbReference>
<gene>
    <name evidence="1" type="ORF">PR048_007179</name>
</gene>
<keyword evidence="2" id="KW-1185">Reference proteome</keyword>
<name>A0ABQ9ICX2_9NEOP</name>
<reference evidence="1 2" key="1">
    <citation type="submission" date="2023-02" db="EMBL/GenBank/DDBJ databases">
        <title>LHISI_Scaffold_Assembly.</title>
        <authorList>
            <person name="Stuart O.P."/>
            <person name="Cleave R."/>
            <person name="Magrath M.J.L."/>
            <person name="Mikheyev A.S."/>
        </authorList>
    </citation>
    <scope>NUCLEOTIDE SEQUENCE [LARGE SCALE GENOMIC DNA]</scope>
    <source>
        <strain evidence="1">Daus_M_001</strain>
        <tissue evidence="1">Leg muscle</tissue>
    </source>
</reference>